<accession>A0A1M6LT81</accession>
<sequence length="374" mass="44561">MKVLKIKPNDNLFFGNGKRFDKGESIWLESRLMPYPSVFYGAICSLMLQLNKTCSNRYINNKNNTEDDPRKYLTIRKIYIYDEKNKDVYMKAPLDLFVYKNKCSYGIFRKIESNVCTSSKDMSYFLFNDKKDFKRADEFYIKRSSFYNGYFYGKEVDFYEAHRFITQAYKVGIQREKGMTKDEHLYRIDLTQFNDTKWSYLVEYEIKDEWWNESDYTGLDRGYLKLGGENKSCKYWDVTDEQILKQYKDENDYKNKSKLVKLYISSPFISKYGGYQIIFKDSDKGNKAIKVLGISNKEPLFIGGYDMRTGHKPMYKAIPEGSIYLLESDYFEGQIIKEIKKYIKEQIFLYDEEDSIIKSGFNQFEVVPYREKGE</sequence>
<proteinExistence type="predicted"/>
<protein>
    <submittedName>
        <fullName evidence="1">CRISPR-associated protein Cmr3</fullName>
    </submittedName>
</protein>
<dbReference type="Gene3D" id="2.60.40.4350">
    <property type="match status" value="1"/>
</dbReference>
<dbReference type="Gene3D" id="3.30.70.2940">
    <property type="match status" value="1"/>
</dbReference>
<name>A0A1M6LT81_9FIRM</name>
<dbReference type="RefSeq" id="WP_159429983.1">
    <property type="nucleotide sequence ID" value="NZ_FRAJ01000003.1"/>
</dbReference>
<dbReference type="STRING" id="1121266.SAMN02745883_00334"/>
<evidence type="ECO:0000313" key="2">
    <source>
        <dbReference type="Proteomes" id="UP000184082"/>
    </source>
</evidence>
<gene>
    <name evidence="1" type="ORF">SAMN02745883_00334</name>
</gene>
<keyword evidence="2" id="KW-1185">Reference proteome</keyword>
<reference evidence="1 2" key="1">
    <citation type="submission" date="2016-11" db="EMBL/GenBank/DDBJ databases">
        <authorList>
            <person name="Jaros S."/>
            <person name="Januszkiewicz K."/>
            <person name="Wedrychowicz H."/>
        </authorList>
    </citation>
    <scope>NUCLEOTIDE SEQUENCE [LARGE SCALE GENOMIC DNA]</scope>
    <source>
        <strain evidence="1 2">DSM 14501</strain>
    </source>
</reference>
<dbReference type="EMBL" id="FRAJ01000003">
    <property type="protein sequence ID" value="SHJ74306.1"/>
    <property type="molecule type" value="Genomic_DNA"/>
</dbReference>
<dbReference type="AlphaFoldDB" id="A0A1M6LT81"/>
<dbReference type="InterPro" id="IPR019117">
    <property type="entry name" value="CRISPR-assoc_protein_Cmr3"/>
</dbReference>
<organism evidence="1 2">
    <name type="scientific">Caminicella sporogenes DSM 14501</name>
    <dbReference type="NCBI Taxonomy" id="1121266"/>
    <lineage>
        <taxon>Bacteria</taxon>
        <taxon>Bacillati</taxon>
        <taxon>Bacillota</taxon>
        <taxon>Clostridia</taxon>
        <taxon>Peptostreptococcales</taxon>
        <taxon>Caminicellaceae</taxon>
        <taxon>Caminicella</taxon>
    </lineage>
</organism>
<evidence type="ECO:0000313" key="1">
    <source>
        <dbReference type="EMBL" id="SHJ74306.1"/>
    </source>
</evidence>
<dbReference type="Proteomes" id="UP000184082">
    <property type="component" value="Unassembled WGS sequence"/>
</dbReference>
<dbReference type="Pfam" id="PF09700">
    <property type="entry name" value="Cas_Cmr3"/>
    <property type="match status" value="1"/>
</dbReference>